<dbReference type="AlphaFoldDB" id="A0A7E4W2D2"/>
<evidence type="ECO:0000256" key="1">
    <source>
        <dbReference type="SAM" id="MobiDB-lite"/>
    </source>
</evidence>
<organism evidence="2 3">
    <name type="scientific">Panagrellus redivivus</name>
    <name type="common">Microworm</name>
    <dbReference type="NCBI Taxonomy" id="6233"/>
    <lineage>
        <taxon>Eukaryota</taxon>
        <taxon>Metazoa</taxon>
        <taxon>Ecdysozoa</taxon>
        <taxon>Nematoda</taxon>
        <taxon>Chromadorea</taxon>
        <taxon>Rhabditida</taxon>
        <taxon>Tylenchina</taxon>
        <taxon>Panagrolaimomorpha</taxon>
        <taxon>Panagrolaimoidea</taxon>
        <taxon>Panagrolaimidae</taxon>
        <taxon>Panagrellus</taxon>
    </lineage>
</organism>
<reference evidence="2" key="1">
    <citation type="journal article" date="2013" name="Genetics">
        <title>The draft genome and transcriptome of Panagrellus redivivus are shaped by the harsh demands of a free-living lifestyle.</title>
        <authorList>
            <person name="Srinivasan J."/>
            <person name="Dillman A.R."/>
            <person name="Macchietto M.G."/>
            <person name="Heikkinen L."/>
            <person name="Lakso M."/>
            <person name="Fracchia K.M."/>
            <person name="Antoshechkin I."/>
            <person name="Mortazavi A."/>
            <person name="Wong G."/>
            <person name="Sternberg P.W."/>
        </authorList>
    </citation>
    <scope>NUCLEOTIDE SEQUENCE [LARGE SCALE GENOMIC DNA]</scope>
    <source>
        <strain evidence="2">MT8872</strain>
    </source>
</reference>
<evidence type="ECO:0000313" key="2">
    <source>
        <dbReference type="Proteomes" id="UP000492821"/>
    </source>
</evidence>
<proteinExistence type="predicted"/>
<feature type="region of interest" description="Disordered" evidence="1">
    <location>
        <begin position="59"/>
        <end position="80"/>
    </location>
</feature>
<reference evidence="3" key="2">
    <citation type="submission" date="2020-10" db="UniProtKB">
        <authorList>
            <consortium name="WormBaseParasite"/>
        </authorList>
    </citation>
    <scope>IDENTIFICATION</scope>
</reference>
<feature type="compositionally biased region" description="Basic residues" evidence="1">
    <location>
        <begin position="65"/>
        <end position="80"/>
    </location>
</feature>
<name>A0A7E4W2D2_PANRE</name>
<evidence type="ECO:0000313" key="3">
    <source>
        <dbReference type="WBParaSite" id="Pan_g6159.t1"/>
    </source>
</evidence>
<keyword evidence="2" id="KW-1185">Reference proteome</keyword>
<protein>
    <submittedName>
        <fullName evidence="3">Uncharacterized protein</fullName>
    </submittedName>
</protein>
<dbReference type="Proteomes" id="UP000492821">
    <property type="component" value="Unassembled WGS sequence"/>
</dbReference>
<sequence>MGSVSVGGLVLPRRAISVVAAGARHADVSVWAPEAAPIVVGRSAAYPGPFYTSLCLHHPTTSQRSRPRCRRHTRIRRGRKAGREPLLHSQLIVVSDSEGCLC</sequence>
<dbReference type="WBParaSite" id="Pan_g6159.t1">
    <property type="protein sequence ID" value="Pan_g6159.t1"/>
    <property type="gene ID" value="Pan_g6159"/>
</dbReference>
<accession>A0A7E4W2D2</accession>